<dbReference type="AlphaFoldDB" id="A0A6G0XBM4"/>
<accession>A0A6G0XBM4</accession>
<gene>
    <name evidence="1" type="ORF">Ae201684_006650</name>
</gene>
<dbReference type="EMBL" id="VJMJ01000084">
    <property type="protein sequence ID" value="KAF0737490.1"/>
    <property type="molecule type" value="Genomic_DNA"/>
</dbReference>
<sequence length="298" mass="33094">MIVIQRLVLSFLGPLDVVRLSSLNKSFYLSAMHSQCLDLADIDDESSYAKLAPFYRHAHELRLHRSFALPACLFHLMKFHSLQQVSLHDVVCLADDHLASLTSHAPQLRHLHVEGSHGLADPQLKLPVIETLVFRYNLMLRSLSFPPTQSLTEVAVTACPSFVEFDALLAAAPRLQSINFSQSNALVRFQCIHHPELHTLLLDRCAQLSFLELQVPALKLLNVQLCGHLQQAVVCASQLQSVSFSMLTSLVVLYLDCPRLTRLNLTGSTALSPSGMTLECPLLKQVQCDGTALRDVVL</sequence>
<dbReference type="VEuPathDB" id="FungiDB:AeMF1_011414"/>
<comment type="caution">
    <text evidence="1">The sequence shown here is derived from an EMBL/GenBank/DDBJ whole genome shotgun (WGS) entry which is preliminary data.</text>
</comment>
<evidence type="ECO:0000313" key="2">
    <source>
        <dbReference type="Proteomes" id="UP000481153"/>
    </source>
</evidence>
<keyword evidence="2" id="KW-1185">Reference proteome</keyword>
<dbReference type="Proteomes" id="UP000481153">
    <property type="component" value="Unassembled WGS sequence"/>
</dbReference>
<evidence type="ECO:0008006" key="3">
    <source>
        <dbReference type="Google" id="ProtNLM"/>
    </source>
</evidence>
<protein>
    <recommendedName>
        <fullName evidence="3">F-box domain-containing protein</fullName>
    </recommendedName>
</protein>
<dbReference type="Gene3D" id="3.80.10.10">
    <property type="entry name" value="Ribonuclease Inhibitor"/>
    <property type="match status" value="1"/>
</dbReference>
<evidence type="ECO:0000313" key="1">
    <source>
        <dbReference type="EMBL" id="KAF0737490.1"/>
    </source>
</evidence>
<dbReference type="SUPFAM" id="SSF52047">
    <property type="entry name" value="RNI-like"/>
    <property type="match status" value="1"/>
</dbReference>
<organism evidence="1 2">
    <name type="scientific">Aphanomyces euteiches</name>
    <dbReference type="NCBI Taxonomy" id="100861"/>
    <lineage>
        <taxon>Eukaryota</taxon>
        <taxon>Sar</taxon>
        <taxon>Stramenopiles</taxon>
        <taxon>Oomycota</taxon>
        <taxon>Saprolegniomycetes</taxon>
        <taxon>Saprolegniales</taxon>
        <taxon>Verrucalvaceae</taxon>
        <taxon>Aphanomyces</taxon>
    </lineage>
</organism>
<name>A0A6G0XBM4_9STRA</name>
<proteinExistence type="predicted"/>
<dbReference type="InterPro" id="IPR032675">
    <property type="entry name" value="LRR_dom_sf"/>
</dbReference>
<reference evidence="1 2" key="1">
    <citation type="submission" date="2019-07" db="EMBL/GenBank/DDBJ databases">
        <title>Genomics analysis of Aphanomyces spp. identifies a new class of oomycete effector associated with host adaptation.</title>
        <authorList>
            <person name="Gaulin E."/>
        </authorList>
    </citation>
    <scope>NUCLEOTIDE SEQUENCE [LARGE SCALE GENOMIC DNA]</scope>
    <source>
        <strain evidence="1 2">ATCC 201684</strain>
    </source>
</reference>